<geneLocation type="plastid" evidence="1"/>
<organism evidence="1">
    <name type="scientific">Pyropia kanakaensis</name>
    <dbReference type="NCBI Taxonomy" id="139729"/>
    <lineage>
        <taxon>Eukaryota</taxon>
        <taxon>Rhodophyta</taxon>
        <taxon>Bangiophyceae</taxon>
        <taxon>Bangiales</taxon>
        <taxon>Bangiaceae</taxon>
        <taxon>Pyropia</taxon>
    </lineage>
</organism>
<reference evidence="1" key="1">
    <citation type="journal article" date="2014" name="Sci. Rep.">
        <title>Minimally destructive sampling of type specimens of Pyropia (Bangiales, Rhodophyta) recovers complete plastid and mitochondrial genomes.</title>
        <authorList>
            <person name="Hughey J.R."/>
            <person name="Gabrielson P.W."/>
            <person name="Rohmer L."/>
            <person name="Tortolani J."/>
            <person name="Silva M."/>
            <person name="Miller K.A."/>
            <person name="Young J.D."/>
            <person name="Martell C."/>
            <person name="Ruediger E."/>
        </authorList>
    </citation>
    <scope>NUCLEOTIDE SEQUENCE</scope>
</reference>
<name>A0A059XLN0_9RHOD</name>
<keyword evidence="1" id="KW-0934">Plastid</keyword>
<accession>A0A059XLN0</accession>
<protein>
    <submittedName>
        <fullName evidence="1">Hypothetical chloroplast RF65</fullName>
    </submittedName>
</protein>
<evidence type="ECO:0000313" key="1">
    <source>
        <dbReference type="EMBL" id="AIA21379.1"/>
    </source>
</evidence>
<sequence>MNTKSLIFLAIKSLDIQNQTSITSNVFNLSSDIQLNQFITNSDIKSDKDLKSIILKILNTIGNQSLYSDDLCNNYKRRFRYYFIKMSFFRSLERSVHDNNTLIDSLGVTGLYLLYLIVEEEDSFKIWLYYKNYTFDKLISLIETKNNFYT</sequence>
<dbReference type="EMBL" id="KJ776836">
    <property type="protein sequence ID" value="AIA21379.1"/>
    <property type="molecule type" value="Genomic_DNA"/>
</dbReference>
<proteinExistence type="predicted"/>
<gene>
    <name evidence="1" type="primary">ycf65</name>
</gene>
<dbReference type="AlphaFoldDB" id="A0A059XLN0"/>